<dbReference type="PANTHER" id="PTHR45527:SF1">
    <property type="entry name" value="FATTY ACID SYNTHASE"/>
    <property type="match status" value="1"/>
</dbReference>
<evidence type="ECO:0000313" key="2">
    <source>
        <dbReference type="EMBL" id="MBT0964209.1"/>
    </source>
</evidence>
<dbReference type="Pfam" id="PF00668">
    <property type="entry name" value="Condensation"/>
    <property type="match status" value="1"/>
</dbReference>
<dbReference type="GO" id="GO:0005829">
    <property type="term" value="C:cytosol"/>
    <property type="evidence" value="ECO:0007669"/>
    <property type="project" value="TreeGrafter"/>
</dbReference>
<feature type="non-terminal residue" evidence="2">
    <location>
        <position position="536"/>
    </location>
</feature>
<name>A0A944HAE2_DENI1</name>
<dbReference type="FunFam" id="3.30.559.10:FF:000012">
    <property type="entry name" value="Non-ribosomal peptide synthetase"/>
    <property type="match status" value="1"/>
</dbReference>
<dbReference type="Proteomes" id="UP000694660">
    <property type="component" value="Unassembled WGS sequence"/>
</dbReference>
<dbReference type="RefSeq" id="WP_230411984.1">
    <property type="nucleotide sequence ID" value="NZ_JAEKFT010000070.1"/>
</dbReference>
<proteinExistence type="predicted"/>
<dbReference type="GO" id="GO:0009366">
    <property type="term" value="C:enterobactin synthetase complex"/>
    <property type="evidence" value="ECO:0007669"/>
    <property type="project" value="TreeGrafter"/>
</dbReference>
<dbReference type="GO" id="GO:0009239">
    <property type="term" value="P:enterobactin biosynthetic process"/>
    <property type="evidence" value="ECO:0007669"/>
    <property type="project" value="TreeGrafter"/>
</dbReference>
<sequence length="536" mass="59118">MANTTSKRDLDSRALELVLARMKKQQPTKTGADALAPLVRCDRSGSLPLSLSQQRLWFIDKLEPEASRAYNMVAAYRLSGDLDVDVLQKTFNEIVSRHESLRCTFIDEGSNPTVSIAPPETGFLLDRHDLSALPEEALPAALVALADEEGERLFDLGKGPLVRGVLIRTGETSHVMLLIMHHIISDGWSMGVFVRELKALYEAFLNLQPSPLPPLQIQYPDFAAWQRSWLEGEGLHTQIEFWRTQLSGAPEVINLPFDRSRPTVQTFAGGFVPFEVSEEKAVKVRQFAKAHKATVFMALMAAWSAVLARIGNNESVVVGTPVAGRNRQELESLIGFFANTLALRFANPGDATIERFIADIKERTLSAYRHQGLPFEQVVEIVNPPRSLSHSPIFQVMFALDNTPDEGELELPGLKLSEYQLSSVTSQVDMSLLLNDTGKAISGSLVFNSDLFDKSSVERIANYLGTLLDALVAAPADAHMAHLPLLPAPERHQVLVSWNATDRPYPRDMGVHTLFEAQALAQPEAVAVIGEAQQLS</sequence>
<dbReference type="GO" id="GO:0043041">
    <property type="term" value="P:amino acid activation for nonribosomal peptide biosynthetic process"/>
    <property type="evidence" value="ECO:0007669"/>
    <property type="project" value="TreeGrafter"/>
</dbReference>
<reference evidence="3" key="1">
    <citation type="journal article" date="2022" name="ISME J.">
        <title>Genetic and phylogenetic analysis of dissimilatory iodate-reducing bacteria identifies potential niches across the world's oceans.</title>
        <authorList>
            <person name="Reyes-Umana V."/>
            <person name="Henning Z."/>
            <person name="Lee K."/>
            <person name="Barnum T.P."/>
            <person name="Coates J.D."/>
        </authorList>
    </citation>
    <scope>NUCLEOTIDE SEQUENCE [LARGE SCALE GENOMIC DNA]</scope>
    <source>
        <strain evidence="3">IR12</strain>
    </source>
</reference>
<dbReference type="PANTHER" id="PTHR45527">
    <property type="entry name" value="NONRIBOSOMAL PEPTIDE SYNTHETASE"/>
    <property type="match status" value="1"/>
</dbReference>
<accession>A0A944HAE2</accession>
<comment type="caution">
    <text evidence="2">The sequence shown here is derived from an EMBL/GenBank/DDBJ whole genome shotgun (WGS) entry which is preliminary data.</text>
</comment>
<organism evidence="2 3">
    <name type="scientific">Denitromonas iodatirespirans</name>
    <dbReference type="NCBI Taxonomy" id="2795389"/>
    <lineage>
        <taxon>Bacteria</taxon>
        <taxon>Pseudomonadati</taxon>
        <taxon>Pseudomonadota</taxon>
        <taxon>Betaproteobacteria</taxon>
        <taxon>Rhodocyclales</taxon>
        <taxon>Zoogloeaceae</taxon>
        <taxon>Denitromonas</taxon>
    </lineage>
</organism>
<dbReference type="CDD" id="cd19531">
    <property type="entry name" value="LCL_NRPS-like"/>
    <property type="match status" value="1"/>
</dbReference>
<evidence type="ECO:0000313" key="3">
    <source>
        <dbReference type="Proteomes" id="UP000694660"/>
    </source>
</evidence>
<dbReference type="GO" id="GO:0047527">
    <property type="term" value="F:2,3-dihydroxybenzoate-serine ligase activity"/>
    <property type="evidence" value="ECO:0007669"/>
    <property type="project" value="TreeGrafter"/>
</dbReference>
<gene>
    <name evidence="2" type="ORF">I8J34_23800</name>
</gene>
<protein>
    <recommendedName>
        <fullName evidence="1">Condensation domain-containing protein</fullName>
    </recommendedName>
</protein>
<keyword evidence="3" id="KW-1185">Reference proteome</keyword>
<dbReference type="GO" id="GO:0031177">
    <property type="term" value="F:phosphopantetheine binding"/>
    <property type="evidence" value="ECO:0007669"/>
    <property type="project" value="TreeGrafter"/>
</dbReference>
<evidence type="ECO:0000259" key="1">
    <source>
        <dbReference type="Pfam" id="PF00668"/>
    </source>
</evidence>
<feature type="domain" description="Condensation" evidence="1">
    <location>
        <begin position="45"/>
        <end position="478"/>
    </location>
</feature>
<dbReference type="EMBL" id="JAEKFT010000070">
    <property type="protein sequence ID" value="MBT0964209.1"/>
    <property type="molecule type" value="Genomic_DNA"/>
</dbReference>
<dbReference type="AlphaFoldDB" id="A0A944HAE2"/>
<dbReference type="InterPro" id="IPR001242">
    <property type="entry name" value="Condensation_dom"/>
</dbReference>